<dbReference type="EMBL" id="OX465086">
    <property type="protein sequence ID" value="CAI9265996.1"/>
    <property type="molecule type" value="Genomic_DNA"/>
</dbReference>
<evidence type="ECO:0000313" key="2">
    <source>
        <dbReference type="Proteomes" id="UP001177003"/>
    </source>
</evidence>
<keyword evidence="2" id="KW-1185">Reference proteome</keyword>
<reference evidence="1" key="1">
    <citation type="submission" date="2023-04" db="EMBL/GenBank/DDBJ databases">
        <authorList>
            <person name="Vijverberg K."/>
            <person name="Xiong W."/>
            <person name="Schranz E."/>
        </authorList>
    </citation>
    <scope>NUCLEOTIDE SEQUENCE</scope>
</reference>
<gene>
    <name evidence="1" type="ORF">LSALG_LOCUS6573</name>
</gene>
<evidence type="ECO:0000313" key="1">
    <source>
        <dbReference type="EMBL" id="CAI9265996.1"/>
    </source>
</evidence>
<sequence>MAGKPLPPALLPLLKLYDYINNSTAPPHHGIGMPLEKKQVVFKNNHDAKIIRFNDVGSVVHSSKEEFGGIEKAEYDDFKLMTESISLSVVEYNQTKEVNTDLIDQKSSQTTMIPDENAVIGAKLLCVDGIEKNDDESLSLCKQGDVIAVKRKEEQSRTED</sequence>
<accession>A0AA35YBE6</accession>
<protein>
    <submittedName>
        <fullName evidence="1">Uncharacterized protein</fullName>
    </submittedName>
</protein>
<name>A0AA35YBE6_LACSI</name>
<organism evidence="1 2">
    <name type="scientific">Lactuca saligna</name>
    <name type="common">Willowleaf lettuce</name>
    <dbReference type="NCBI Taxonomy" id="75948"/>
    <lineage>
        <taxon>Eukaryota</taxon>
        <taxon>Viridiplantae</taxon>
        <taxon>Streptophyta</taxon>
        <taxon>Embryophyta</taxon>
        <taxon>Tracheophyta</taxon>
        <taxon>Spermatophyta</taxon>
        <taxon>Magnoliopsida</taxon>
        <taxon>eudicotyledons</taxon>
        <taxon>Gunneridae</taxon>
        <taxon>Pentapetalae</taxon>
        <taxon>asterids</taxon>
        <taxon>campanulids</taxon>
        <taxon>Asterales</taxon>
        <taxon>Asteraceae</taxon>
        <taxon>Cichorioideae</taxon>
        <taxon>Cichorieae</taxon>
        <taxon>Lactucinae</taxon>
        <taxon>Lactuca</taxon>
    </lineage>
</organism>
<proteinExistence type="predicted"/>
<dbReference type="Proteomes" id="UP001177003">
    <property type="component" value="Chromosome 0"/>
</dbReference>
<dbReference type="AlphaFoldDB" id="A0AA35YBE6"/>